<evidence type="ECO:0000313" key="1">
    <source>
        <dbReference type="EMBL" id="CEI67459.1"/>
    </source>
</evidence>
<evidence type="ECO:0000313" key="2">
    <source>
        <dbReference type="Proteomes" id="UP000245910"/>
    </source>
</evidence>
<dbReference type="Proteomes" id="UP000245910">
    <property type="component" value="Chromosome I"/>
</dbReference>
<reference evidence="2" key="1">
    <citation type="submission" date="2014-10" db="EMBL/GenBank/DDBJ databases">
        <authorList>
            <person name="King R."/>
        </authorList>
    </citation>
    <scope>NUCLEOTIDE SEQUENCE [LARGE SCALE GENOMIC DNA]</scope>
    <source>
        <strain evidence="2">A3/5</strain>
    </source>
</reference>
<organism evidence="1 2">
    <name type="scientific">Fusarium venenatum</name>
    <dbReference type="NCBI Taxonomy" id="56646"/>
    <lineage>
        <taxon>Eukaryota</taxon>
        <taxon>Fungi</taxon>
        <taxon>Dikarya</taxon>
        <taxon>Ascomycota</taxon>
        <taxon>Pezizomycotina</taxon>
        <taxon>Sordariomycetes</taxon>
        <taxon>Hypocreomycetidae</taxon>
        <taxon>Hypocreales</taxon>
        <taxon>Nectriaceae</taxon>
        <taxon>Fusarium</taxon>
    </lineage>
</organism>
<dbReference type="EMBL" id="LN649229">
    <property type="protein sequence ID" value="CEI67459.1"/>
    <property type="molecule type" value="Genomic_DNA"/>
</dbReference>
<keyword evidence="2" id="KW-1185">Reference proteome</keyword>
<proteinExistence type="predicted"/>
<sequence>MQPAVVGQVLHEVSINTPVPDVEGDLVVLDHFGAVAWGACHLRCMELQPKVVKEMSRMDTPWGLAGWYPPGSSVVCLEGNGSSMVESQFCPVRPT</sequence>
<accession>A0A2L2TC00</accession>
<dbReference type="AlphaFoldDB" id="A0A2L2TC00"/>
<name>A0A2L2TC00_9HYPO</name>
<protein>
    <submittedName>
        <fullName evidence="1">Uncharacterized protein</fullName>
    </submittedName>
</protein>